<organism evidence="3 4">
    <name type="scientific">Massilia norwichensis</name>
    <dbReference type="NCBI Taxonomy" id="1442366"/>
    <lineage>
        <taxon>Bacteria</taxon>
        <taxon>Pseudomonadati</taxon>
        <taxon>Pseudomonadota</taxon>
        <taxon>Betaproteobacteria</taxon>
        <taxon>Burkholderiales</taxon>
        <taxon>Oxalobacteraceae</taxon>
        <taxon>Telluria group</taxon>
        <taxon>Massilia</taxon>
    </lineage>
</organism>
<gene>
    <name evidence="3" type="ORF">NX782_14330</name>
</gene>
<comment type="caution">
    <text evidence="3">The sequence shown here is derived from an EMBL/GenBank/DDBJ whole genome shotgun (WGS) entry which is preliminary data.</text>
</comment>
<feature type="transmembrane region" description="Helical" evidence="1">
    <location>
        <begin position="12"/>
        <end position="31"/>
    </location>
</feature>
<feature type="transmembrane region" description="Helical" evidence="1">
    <location>
        <begin position="264"/>
        <end position="284"/>
    </location>
</feature>
<name>A0ABT2A837_9BURK</name>
<accession>A0ABT2A837</accession>
<dbReference type="EMBL" id="JANUGX010000016">
    <property type="protein sequence ID" value="MCS0590369.1"/>
    <property type="molecule type" value="Genomic_DNA"/>
</dbReference>
<keyword evidence="4" id="KW-1185">Reference proteome</keyword>
<feature type="transmembrane region" description="Helical" evidence="1">
    <location>
        <begin position="110"/>
        <end position="133"/>
    </location>
</feature>
<feature type="transmembrane region" description="Helical" evidence="1">
    <location>
        <begin position="177"/>
        <end position="193"/>
    </location>
</feature>
<feature type="transmembrane region" description="Helical" evidence="1">
    <location>
        <begin position="416"/>
        <end position="435"/>
    </location>
</feature>
<feature type="transmembrane region" description="Helical" evidence="1">
    <location>
        <begin position="86"/>
        <end position="103"/>
    </location>
</feature>
<dbReference type="Proteomes" id="UP001205560">
    <property type="component" value="Unassembled WGS sequence"/>
</dbReference>
<sequence length="701" mass="76354">MTTTTASGLRRFFPGLALLALMAAAFFWLTARSHGLNPTIFADEWYYSKMSRLQDLSESILPSYLYLWLFRASNACGTGFLDCVRVGNTLLFVAAAPFVYLCARTVAGRALAFVVTVLATLAPLNLFTAYFMPETTYYFGFWVLSWIVLTRRHWHWAVHALVTGAVLGLMSQVKVHAVFLIPALCLYLCYARWMEGGAWLRKGLASMVLAACAVLGVKFGLGYLLAGKAGLSMFGPFYAEAATVAGTRSRWAMLAPFFTSFRGHLMVLAVVFGLPLALLVQAVLRPSPRRAAGPAAALHIYALLMLGAAAGMTVAYTASLAAPDNYEAVRLHVRYYSFLFPLLWMVVAAHLEAKFATRLEAAPDAEPGRGIGKLVRWFLALALAAVVAIAFVKLPTYWISASDGPEVRAVALDGRWGRAVAGLSIAVLLLWAVAGVRTAARLFLFVAAPLFVLSGIVSNGLFTSQFHEDQEADLAGKFARRTVPAAERGQITVAGTGGALMRAQFHIDHKDTVILDLPDNVPVAAYQMPRHNKWLLVFGRHPLPPGVKPLAATKDYALVRLDNDFRTLGRMHLANAFGSGLIASAEGLSHAETIGRWSDSKRVVLHLNTVLPRRVNVVIRGWAFGDNAEKPFTMRIGDSSGEFRLGGRLEEVGLALDTDGKQRDIVIDVPHPVSPQAYGPSQDSRELGILLQEIEVSTPEH</sequence>
<feature type="transmembrane region" description="Helical" evidence="1">
    <location>
        <begin position="442"/>
        <end position="462"/>
    </location>
</feature>
<evidence type="ECO:0000313" key="3">
    <source>
        <dbReference type="EMBL" id="MCS0590369.1"/>
    </source>
</evidence>
<keyword evidence="1" id="KW-0812">Transmembrane</keyword>
<protein>
    <recommendedName>
        <fullName evidence="2">DUF7024 domain-containing protein</fullName>
    </recommendedName>
</protein>
<feature type="domain" description="DUF7024" evidence="2">
    <location>
        <begin position="582"/>
        <end position="697"/>
    </location>
</feature>
<dbReference type="InterPro" id="IPR054288">
    <property type="entry name" value="DUF7024"/>
</dbReference>
<feature type="transmembrane region" description="Helical" evidence="1">
    <location>
        <begin position="296"/>
        <end position="315"/>
    </location>
</feature>
<feature type="transmembrane region" description="Helical" evidence="1">
    <location>
        <begin position="335"/>
        <end position="353"/>
    </location>
</feature>
<evidence type="ECO:0000259" key="2">
    <source>
        <dbReference type="Pfam" id="PF22895"/>
    </source>
</evidence>
<feature type="transmembrane region" description="Helical" evidence="1">
    <location>
        <begin position="205"/>
        <end position="225"/>
    </location>
</feature>
<keyword evidence="1" id="KW-1133">Transmembrane helix</keyword>
<evidence type="ECO:0000256" key="1">
    <source>
        <dbReference type="SAM" id="Phobius"/>
    </source>
</evidence>
<feature type="transmembrane region" description="Helical" evidence="1">
    <location>
        <begin position="374"/>
        <end position="396"/>
    </location>
</feature>
<dbReference type="Pfam" id="PF22895">
    <property type="entry name" value="DUF7024"/>
    <property type="match status" value="1"/>
</dbReference>
<evidence type="ECO:0000313" key="4">
    <source>
        <dbReference type="Proteomes" id="UP001205560"/>
    </source>
</evidence>
<reference evidence="3 4" key="1">
    <citation type="submission" date="2022-08" db="EMBL/GenBank/DDBJ databases">
        <title>Reclassification of Massilia species as members of the genera Telluria, Duganella, Pseudoduganella, Mokoshia gen. nov. and Zemynaea gen. nov. using orthogonal and non-orthogonal genome-based approaches.</title>
        <authorList>
            <person name="Bowman J.P."/>
        </authorList>
    </citation>
    <scope>NUCLEOTIDE SEQUENCE [LARGE SCALE GENOMIC DNA]</scope>
    <source>
        <strain evidence="3 4">LMG 28164</strain>
    </source>
</reference>
<keyword evidence="1" id="KW-0472">Membrane</keyword>
<dbReference type="RefSeq" id="WP_258846148.1">
    <property type="nucleotide sequence ID" value="NZ_JANUGX010000016.1"/>
</dbReference>
<proteinExistence type="predicted"/>